<feature type="domain" description="MmgE/PrpD N-terminal" evidence="3">
    <location>
        <begin position="34"/>
        <end position="277"/>
    </location>
</feature>
<feature type="domain" description="MmgE/PrpD C-terminal" evidence="4">
    <location>
        <begin position="318"/>
        <end position="491"/>
    </location>
</feature>
<dbReference type="InterPro" id="IPR042183">
    <property type="entry name" value="MmgE/PrpD_sf_1"/>
</dbReference>
<proteinExistence type="inferred from homology"/>
<dbReference type="GO" id="GO:0016829">
    <property type="term" value="F:lyase activity"/>
    <property type="evidence" value="ECO:0007669"/>
    <property type="project" value="InterPro"/>
</dbReference>
<evidence type="ECO:0000313" key="6">
    <source>
        <dbReference type="Proteomes" id="UP000320048"/>
    </source>
</evidence>
<organism evidence="5 6">
    <name type="scientific">Candidatus Segetimicrobium genomatis</name>
    <dbReference type="NCBI Taxonomy" id="2569760"/>
    <lineage>
        <taxon>Bacteria</taxon>
        <taxon>Bacillati</taxon>
        <taxon>Candidatus Sysuimicrobiota</taxon>
        <taxon>Candidatus Sysuimicrobiia</taxon>
        <taxon>Candidatus Sysuimicrobiales</taxon>
        <taxon>Candidatus Segetimicrobiaceae</taxon>
        <taxon>Candidatus Segetimicrobium</taxon>
    </lineage>
</organism>
<dbReference type="InterPro" id="IPR045337">
    <property type="entry name" value="MmgE_PrpD_C"/>
</dbReference>
<dbReference type="InterPro" id="IPR036148">
    <property type="entry name" value="MmgE/PrpD_sf"/>
</dbReference>
<protein>
    <submittedName>
        <fullName evidence="5">MmgE/PrpD family protein</fullName>
    </submittedName>
</protein>
<reference evidence="5 6" key="1">
    <citation type="journal article" date="2019" name="Nat. Microbiol.">
        <title>Mediterranean grassland soil C-N compound turnover is dependent on rainfall and depth, and is mediated by genomically divergent microorganisms.</title>
        <authorList>
            <person name="Diamond S."/>
            <person name="Andeer P.F."/>
            <person name="Li Z."/>
            <person name="Crits-Christoph A."/>
            <person name="Burstein D."/>
            <person name="Anantharaman K."/>
            <person name="Lane K.R."/>
            <person name="Thomas B.C."/>
            <person name="Pan C."/>
            <person name="Northen T.R."/>
            <person name="Banfield J.F."/>
        </authorList>
    </citation>
    <scope>NUCLEOTIDE SEQUENCE [LARGE SCALE GENOMIC DNA]</scope>
    <source>
        <strain evidence="5">NP_7</strain>
    </source>
</reference>
<evidence type="ECO:0000256" key="1">
    <source>
        <dbReference type="ARBA" id="ARBA00006174"/>
    </source>
</evidence>
<dbReference type="Pfam" id="PF03972">
    <property type="entry name" value="MmgE_PrpD_N"/>
    <property type="match status" value="1"/>
</dbReference>
<dbReference type="InterPro" id="IPR045336">
    <property type="entry name" value="MmgE_PrpD_N"/>
</dbReference>
<evidence type="ECO:0000259" key="4">
    <source>
        <dbReference type="Pfam" id="PF19305"/>
    </source>
</evidence>
<evidence type="ECO:0000256" key="2">
    <source>
        <dbReference type="SAM" id="MobiDB-lite"/>
    </source>
</evidence>
<comment type="caution">
    <text evidence="5">The sequence shown here is derived from an EMBL/GenBank/DDBJ whole genome shotgun (WGS) entry which is preliminary data.</text>
</comment>
<dbReference type="InterPro" id="IPR005656">
    <property type="entry name" value="MmgE_PrpD"/>
</dbReference>
<dbReference type="Gene3D" id="1.10.4100.10">
    <property type="entry name" value="2-methylcitrate dehydratase PrpD"/>
    <property type="match status" value="1"/>
</dbReference>
<gene>
    <name evidence="5" type="ORF">E6H04_07805</name>
</gene>
<name>A0A537JBE1_9BACT</name>
<dbReference type="Proteomes" id="UP000320048">
    <property type="component" value="Unassembled WGS sequence"/>
</dbReference>
<dbReference type="PANTHER" id="PTHR16943:SF8">
    <property type="entry name" value="2-METHYLCITRATE DEHYDRATASE"/>
    <property type="match status" value="1"/>
</dbReference>
<dbReference type="Gene3D" id="3.30.1330.120">
    <property type="entry name" value="2-methylcitrate dehydratase PrpD"/>
    <property type="match status" value="1"/>
</dbReference>
<comment type="similarity">
    <text evidence="1">Belongs to the PrpD family.</text>
</comment>
<feature type="region of interest" description="Disordered" evidence="2">
    <location>
        <begin position="1"/>
        <end position="23"/>
    </location>
</feature>
<dbReference type="AlphaFoldDB" id="A0A537JBE1"/>
<dbReference type="EMBL" id="VBAO01000193">
    <property type="protein sequence ID" value="TMI80879.1"/>
    <property type="molecule type" value="Genomic_DNA"/>
</dbReference>
<dbReference type="Pfam" id="PF19305">
    <property type="entry name" value="MmgE_PrpD_C"/>
    <property type="match status" value="1"/>
</dbReference>
<dbReference type="SUPFAM" id="SSF103378">
    <property type="entry name" value="2-methylcitrate dehydratase PrpD"/>
    <property type="match status" value="1"/>
</dbReference>
<evidence type="ECO:0000313" key="5">
    <source>
        <dbReference type="EMBL" id="TMI80879.1"/>
    </source>
</evidence>
<evidence type="ECO:0000259" key="3">
    <source>
        <dbReference type="Pfam" id="PF03972"/>
    </source>
</evidence>
<accession>A0A537JBE1</accession>
<dbReference type="InterPro" id="IPR042188">
    <property type="entry name" value="MmgE/PrpD_sf_2"/>
</dbReference>
<sequence>MGARPDMVTGPAGGRRPRPQTDLGGATLGITRTLAAFASEASAIPDGIVAETKRLVLDTLGCILGGWTTAKGRLAADLAADLGGTPQAAIFGSGLRVSVDHASFANAELANALDGDAGFLNVAHIVPVILPAVLATGEAVGAGGRRILEAAIVGLEIAGRLAMAMTPVGEGHDGPATRYVVGPLCGYGYAALGAAAGAGRLRGLDADRMASALGLAAYYCPVPSVLKWLRTMPFSMVKYAPMGWTAQAGATAALLAAKGYTADTSVLDSEHDFAQCWGSERFETSYLLEGLGSEWESIRWLNYKSEPLCNLYRPHVWLLSTLRRVEHLSPGEIEEVVLRMHAPAGANRPYAGAPPATQEGAHMSAEFGVAVALTNVPPGPRWADLSLLVDPDIRQLMRKVRIEGNPPTTEVMYRPWKGVSIADILKRAPAEVEVKARGQTFRRTTDYAYGDMWAPPEMHFTTPDLIGKFSEMSRAVLPDGRRSEIVHLVLDDFERLQDLEPLVRLLGAAWRPSRMVPNPEGEGVPHA</sequence>
<dbReference type="PANTHER" id="PTHR16943">
    <property type="entry name" value="2-METHYLCITRATE DEHYDRATASE-RELATED"/>
    <property type="match status" value="1"/>
</dbReference>